<gene>
    <name evidence="2" type="ORF">HAX54_033182</name>
</gene>
<feature type="region of interest" description="Disordered" evidence="1">
    <location>
        <begin position="143"/>
        <end position="346"/>
    </location>
</feature>
<dbReference type="Proteomes" id="UP000823775">
    <property type="component" value="Unassembled WGS sequence"/>
</dbReference>
<feature type="compositionally biased region" description="Polar residues" evidence="1">
    <location>
        <begin position="237"/>
        <end position="252"/>
    </location>
</feature>
<evidence type="ECO:0000313" key="3">
    <source>
        <dbReference type="Proteomes" id="UP000823775"/>
    </source>
</evidence>
<evidence type="ECO:0000256" key="1">
    <source>
        <dbReference type="SAM" id="MobiDB-lite"/>
    </source>
</evidence>
<organism evidence="2 3">
    <name type="scientific">Datura stramonium</name>
    <name type="common">Jimsonweed</name>
    <name type="synonym">Common thornapple</name>
    <dbReference type="NCBI Taxonomy" id="4076"/>
    <lineage>
        <taxon>Eukaryota</taxon>
        <taxon>Viridiplantae</taxon>
        <taxon>Streptophyta</taxon>
        <taxon>Embryophyta</taxon>
        <taxon>Tracheophyta</taxon>
        <taxon>Spermatophyta</taxon>
        <taxon>Magnoliopsida</taxon>
        <taxon>eudicotyledons</taxon>
        <taxon>Gunneridae</taxon>
        <taxon>Pentapetalae</taxon>
        <taxon>asterids</taxon>
        <taxon>lamiids</taxon>
        <taxon>Solanales</taxon>
        <taxon>Solanaceae</taxon>
        <taxon>Solanoideae</taxon>
        <taxon>Datureae</taxon>
        <taxon>Datura</taxon>
    </lineage>
</organism>
<feature type="compositionally biased region" description="Basic and acidic residues" evidence="1">
    <location>
        <begin position="300"/>
        <end position="310"/>
    </location>
</feature>
<feature type="region of interest" description="Disordered" evidence="1">
    <location>
        <begin position="48"/>
        <end position="103"/>
    </location>
</feature>
<accession>A0ABS8VF14</accession>
<feature type="compositionally biased region" description="Polar residues" evidence="1">
    <location>
        <begin position="171"/>
        <end position="181"/>
    </location>
</feature>
<reference evidence="2 3" key="1">
    <citation type="journal article" date="2021" name="BMC Genomics">
        <title>Datura genome reveals duplications of psychoactive alkaloid biosynthetic genes and high mutation rate following tissue culture.</title>
        <authorList>
            <person name="Rajewski A."/>
            <person name="Carter-House D."/>
            <person name="Stajich J."/>
            <person name="Litt A."/>
        </authorList>
    </citation>
    <scope>NUCLEOTIDE SEQUENCE [LARGE SCALE GENOMIC DNA]</scope>
    <source>
        <strain evidence="2">AR-01</strain>
    </source>
</reference>
<evidence type="ECO:0000313" key="2">
    <source>
        <dbReference type="EMBL" id="MCD9644753.1"/>
    </source>
</evidence>
<sequence length="365" mass="38037">MVKALRELSRHQVLNQFVSLLSSMANSISPASSTDGQHPSVELILAAPASSNPSSNPGDVITSTSPSPKTSSPNAALGGPVSLSADMGLTGTVSPPVTKEGSDFSTENMFDGALTELKDGTSNIIQSEAEIIEGFIMALGAREKDGGGGSSSVEECRPGSSRDCPFVHSSGEPSSQETPTIDASPKWDGTPPRKGVEDLAPPEPLTTAEGVSSPPAEDEVPLQLVFKRKSRTATRPAAQSSLGTSGGPTTRGTVKKSLDEILERSRQTTLKKRRITRKTVLEEESMSSPVVDLECGTSSHSKDGSSKSEKPAGVGEGVGKPAEEPGAPVVRSKRKHTLAKSCRGKRSVAATVGDDVKVKITNIRK</sequence>
<proteinExistence type="predicted"/>
<feature type="compositionally biased region" description="Basic and acidic residues" evidence="1">
    <location>
        <begin position="256"/>
        <end position="266"/>
    </location>
</feature>
<feature type="compositionally biased region" description="Basic residues" evidence="1">
    <location>
        <begin position="331"/>
        <end position="346"/>
    </location>
</feature>
<feature type="compositionally biased region" description="Low complexity" evidence="1">
    <location>
        <begin position="48"/>
        <end position="73"/>
    </location>
</feature>
<dbReference type="EMBL" id="JACEIK010004240">
    <property type="protein sequence ID" value="MCD9644753.1"/>
    <property type="molecule type" value="Genomic_DNA"/>
</dbReference>
<protein>
    <submittedName>
        <fullName evidence="2">Uncharacterized protein</fullName>
    </submittedName>
</protein>
<keyword evidence="3" id="KW-1185">Reference proteome</keyword>
<name>A0ABS8VF14_DATST</name>
<comment type="caution">
    <text evidence="2">The sequence shown here is derived from an EMBL/GenBank/DDBJ whole genome shotgun (WGS) entry which is preliminary data.</text>
</comment>